<dbReference type="Pfam" id="PF18153">
    <property type="entry name" value="Cap15_CD_rec"/>
    <property type="match status" value="1"/>
</dbReference>
<dbReference type="AlphaFoldDB" id="A0A450U3Y6"/>
<evidence type="ECO:0000259" key="2">
    <source>
        <dbReference type="Pfam" id="PF18153"/>
    </source>
</evidence>
<organism evidence="3">
    <name type="scientific">Candidatus Kentrum sp. FW</name>
    <dbReference type="NCBI Taxonomy" id="2126338"/>
    <lineage>
        <taxon>Bacteria</taxon>
        <taxon>Pseudomonadati</taxon>
        <taxon>Pseudomonadota</taxon>
        <taxon>Gammaproteobacteria</taxon>
        <taxon>Candidatus Kentrum</taxon>
    </lineage>
</organism>
<feature type="transmembrane region" description="Helical" evidence="1">
    <location>
        <begin position="9"/>
        <end position="29"/>
    </location>
</feature>
<accession>A0A450U3Y6</accession>
<dbReference type="InterPro" id="IPR041208">
    <property type="entry name" value="Cap15"/>
</dbReference>
<gene>
    <name evidence="3" type="ORF">BECKFW1821C_GA0114237_11524</name>
</gene>
<reference evidence="3" key="1">
    <citation type="submission" date="2019-02" db="EMBL/GenBank/DDBJ databases">
        <authorList>
            <person name="Gruber-Vodicka R. H."/>
            <person name="Seah K. B. B."/>
        </authorList>
    </citation>
    <scope>NUCLEOTIDE SEQUENCE</scope>
    <source>
        <strain evidence="3">BECK_BZ131</strain>
    </source>
</reference>
<sequence>MHNINVRLSLWMILLLSGIAWFSIAYLTGSDLSRLSEFLKPIPMVVTIDVVAIVVFVKWLWRWKWLHRRLGPFGPLLPSPDLNGTWLGEIRSDWVDERTGEKIPPIPGMLTVRQSFFHISCVMQTEEMRSDSYAEGFLIDDERQIRQLAYSYQSRPRSSVRKRSTPHDGTTVFDVIESFDRKLKGRYWTERKTTGEMKFRFHSRVILEELPSDIENHPMA</sequence>
<protein>
    <recommendedName>
        <fullName evidence="2">CD-NTase-associated protein 15 domain-containing protein</fullName>
    </recommendedName>
</protein>
<dbReference type="EMBL" id="CAADFE010000152">
    <property type="protein sequence ID" value="VFJ77934.1"/>
    <property type="molecule type" value="Genomic_DNA"/>
</dbReference>
<feature type="transmembrane region" description="Helical" evidence="1">
    <location>
        <begin position="41"/>
        <end position="61"/>
    </location>
</feature>
<name>A0A450U3Y6_9GAMM</name>
<keyword evidence="1" id="KW-1133">Transmembrane helix</keyword>
<keyword evidence="1" id="KW-0472">Membrane</keyword>
<feature type="domain" description="CD-NTase-associated protein 15" evidence="2">
    <location>
        <begin position="79"/>
        <end position="200"/>
    </location>
</feature>
<evidence type="ECO:0000256" key="1">
    <source>
        <dbReference type="SAM" id="Phobius"/>
    </source>
</evidence>
<keyword evidence="1" id="KW-0812">Transmembrane</keyword>
<proteinExistence type="predicted"/>
<evidence type="ECO:0000313" key="3">
    <source>
        <dbReference type="EMBL" id="VFJ77934.1"/>
    </source>
</evidence>